<sequence>MSNRNVSFIVKDQNPLMLRPADTVQTACRKMCERNVGAVLVTDAHAHLKGVFTGRDAVQIIARGGDPASARLAEAMTPDPDTIAPERTAIEALHMMCDGGYRHLPVVVEGKVVGIVSRSDFKGLELDRFEDEQNLWERIC</sequence>
<evidence type="ECO:0000313" key="5">
    <source>
        <dbReference type="Proteomes" id="UP000241885"/>
    </source>
</evidence>
<proteinExistence type="predicted"/>
<dbReference type="PROSITE" id="PS51371">
    <property type="entry name" value="CBS"/>
    <property type="match status" value="2"/>
</dbReference>
<protein>
    <recommendedName>
        <fullName evidence="3">CBS domain-containing protein</fullName>
    </recommendedName>
</protein>
<feature type="domain" description="CBS" evidence="3">
    <location>
        <begin position="76"/>
        <end position="132"/>
    </location>
</feature>
<dbReference type="Proteomes" id="UP000241885">
    <property type="component" value="Chromosome"/>
</dbReference>
<dbReference type="EMBL" id="CP028339">
    <property type="protein sequence ID" value="AVR88625.1"/>
    <property type="molecule type" value="Genomic_DNA"/>
</dbReference>
<reference evidence="4 5" key="1">
    <citation type="submission" date="2018-03" db="EMBL/GenBank/DDBJ databases">
        <title>Complete genome sequence of Thauera aromatica, a model organism for studying aromatic compound degradation under denitrifying conditions.</title>
        <authorList>
            <person name="Lo H.-Y."/>
            <person name="Goris T."/>
            <person name="Boll M."/>
            <person name="Mueller J.A."/>
        </authorList>
    </citation>
    <scope>NUCLEOTIDE SEQUENCE [LARGE SCALE GENOMIC DNA]</scope>
    <source>
        <strain evidence="4 5">K172</strain>
    </source>
</reference>
<dbReference type="PANTHER" id="PTHR43080:SF2">
    <property type="entry name" value="CBS DOMAIN-CONTAINING PROTEIN"/>
    <property type="match status" value="1"/>
</dbReference>
<dbReference type="KEGG" id="tak:Tharo_1716"/>
<keyword evidence="1 2" id="KW-0129">CBS domain</keyword>
<dbReference type="SMART" id="SM00116">
    <property type="entry name" value="CBS"/>
    <property type="match status" value="2"/>
</dbReference>
<evidence type="ECO:0000256" key="2">
    <source>
        <dbReference type="PROSITE-ProRule" id="PRU00703"/>
    </source>
</evidence>
<gene>
    <name evidence="4" type="ORF">Tharo_1716</name>
</gene>
<keyword evidence="5" id="KW-1185">Reference proteome</keyword>
<dbReference type="Pfam" id="PF00571">
    <property type="entry name" value="CBS"/>
    <property type="match status" value="2"/>
</dbReference>
<organism evidence="4 5">
    <name type="scientific">Thauera aromatica K172</name>
    <dbReference type="NCBI Taxonomy" id="44139"/>
    <lineage>
        <taxon>Bacteria</taxon>
        <taxon>Pseudomonadati</taxon>
        <taxon>Pseudomonadota</taxon>
        <taxon>Betaproteobacteria</taxon>
        <taxon>Rhodocyclales</taxon>
        <taxon>Zoogloeaceae</taxon>
        <taxon>Thauera</taxon>
    </lineage>
</organism>
<dbReference type="RefSeq" id="WP_107220850.1">
    <property type="nucleotide sequence ID" value="NZ_CP028339.1"/>
</dbReference>
<dbReference type="AlphaFoldDB" id="A0A2R4BMQ4"/>
<name>A0A2R4BMQ4_THAAR</name>
<dbReference type="SUPFAM" id="SSF54631">
    <property type="entry name" value="CBS-domain pair"/>
    <property type="match status" value="1"/>
</dbReference>
<feature type="domain" description="CBS" evidence="3">
    <location>
        <begin position="9"/>
        <end position="67"/>
    </location>
</feature>
<evidence type="ECO:0000313" key="4">
    <source>
        <dbReference type="EMBL" id="AVR88625.1"/>
    </source>
</evidence>
<dbReference type="InterPro" id="IPR051257">
    <property type="entry name" value="Diverse_CBS-Domain"/>
</dbReference>
<dbReference type="InterPro" id="IPR046342">
    <property type="entry name" value="CBS_dom_sf"/>
</dbReference>
<dbReference type="OrthoDB" id="9794094at2"/>
<dbReference type="InterPro" id="IPR000644">
    <property type="entry name" value="CBS_dom"/>
</dbReference>
<dbReference type="Gene3D" id="3.10.580.10">
    <property type="entry name" value="CBS-domain"/>
    <property type="match status" value="1"/>
</dbReference>
<evidence type="ECO:0000259" key="3">
    <source>
        <dbReference type="PROSITE" id="PS51371"/>
    </source>
</evidence>
<accession>A0A2R4BMQ4</accession>
<evidence type="ECO:0000256" key="1">
    <source>
        <dbReference type="ARBA" id="ARBA00023122"/>
    </source>
</evidence>
<dbReference type="PANTHER" id="PTHR43080">
    <property type="entry name" value="CBS DOMAIN-CONTAINING PROTEIN CBSX3, MITOCHONDRIAL"/>
    <property type="match status" value="1"/>
</dbReference>